<dbReference type="InterPro" id="IPR003738">
    <property type="entry name" value="SRAP"/>
</dbReference>
<reference evidence="9 10" key="2">
    <citation type="journal article" date="2012" name="Stand. Genomic Sci.">
        <title>Complete genome sequence of the moderately thermophilic mineral-sulfide-oxidizing firmicute Sulfobacillus acidophilus type strain (NAL(T)).</title>
        <authorList>
            <person name="Anderson I."/>
            <person name="Chertkov O."/>
            <person name="Chen A."/>
            <person name="Saunders E."/>
            <person name="Lapidus A."/>
            <person name="Nolan M."/>
            <person name="Lucas S."/>
            <person name="Hammon N."/>
            <person name="Deshpande S."/>
            <person name="Cheng J.F."/>
            <person name="Han C."/>
            <person name="Tapia R."/>
            <person name="Goodwin L.A."/>
            <person name="Pitluck S."/>
            <person name="Liolios K."/>
            <person name="Pagani I."/>
            <person name="Ivanova N."/>
            <person name="Mikhailova N."/>
            <person name="Pati A."/>
            <person name="Palaniappan K."/>
            <person name="Land M."/>
            <person name="Pan C."/>
            <person name="Rohde M."/>
            <person name="Pukall R."/>
            <person name="Goker M."/>
            <person name="Detter J.C."/>
            <person name="Woyke T."/>
            <person name="Bristow J."/>
            <person name="Eisen J.A."/>
            <person name="Markowitz V."/>
            <person name="Hugenholtz P."/>
            <person name="Kyrpides N.C."/>
            <person name="Klenk H.P."/>
            <person name="Mavromatis K."/>
        </authorList>
    </citation>
    <scope>NUCLEOTIDE SEQUENCE [LARGE SCALE GENOMIC DNA]</scope>
    <source>
        <strain evidence="10">ATCC 700253 / DSM 10332 / NAL</strain>
    </source>
</reference>
<proteinExistence type="inferred from homology"/>
<evidence type="ECO:0000256" key="7">
    <source>
        <dbReference type="ARBA" id="ARBA00023239"/>
    </source>
</evidence>
<evidence type="ECO:0000256" key="1">
    <source>
        <dbReference type="ARBA" id="ARBA00008136"/>
    </source>
</evidence>
<protein>
    <recommendedName>
        <fullName evidence="8">Abasic site processing protein</fullName>
        <ecNumber evidence="8">3.4.-.-</ecNumber>
    </recommendedName>
</protein>
<dbReference type="Proteomes" id="UP000005439">
    <property type="component" value="Chromosome"/>
</dbReference>
<evidence type="ECO:0000256" key="8">
    <source>
        <dbReference type="RuleBase" id="RU364100"/>
    </source>
</evidence>
<dbReference type="PATRIC" id="fig|679936.5.peg.2051"/>
<dbReference type="STRING" id="679936.Sulac_1987"/>
<dbReference type="GO" id="GO:0008233">
    <property type="term" value="F:peptidase activity"/>
    <property type="evidence" value="ECO:0007669"/>
    <property type="project" value="UniProtKB-KW"/>
</dbReference>
<dbReference type="EMBL" id="CP003179">
    <property type="protein sequence ID" value="AEW05477.1"/>
    <property type="molecule type" value="Genomic_DNA"/>
</dbReference>
<evidence type="ECO:0000256" key="2">
    <source>
        <dbReference type="ARBA" id="ARBA00022670"/>
    </source>
</evidence>
<dbReference type="AlphaFoldDB" id="G8U1F7"/>
<comment type="similarity">
    <text evidence="1 8">Belongs to the SOS response-associated peptidase family.</text>
</comment>
<keyword evidence="10" id="KW-1185">Reference proteome</keyword>
<keyword evidence="4 8" id="KW-0378">Hydrolase</keyword>
<reference evidence="10" key="1">
    <citation type="submission" date="2011-12" db="EMBL/GenBank/DDBJ databases">
        <title>The complete genome of chromosome of Sulfobacillus acidophilus DSM 10332.</title>
        <authorList>
            <person name="Lucas S."/>
            <person name="Han J."/>
            <person name="Lapidus A."/>
            <person name="Bruce D."/>
            <person name="Goodwin L."/>
            <person name="Pitluck S."/>
            <person name="Peters L."/>
            <person name="Kyrpides N."/>
            <person name="Mavromatis K."/>
            <person name="Ivanova N."/>
            <person name="Mikhailova N."/>
            <person name="Chertkov O."/>
            <person name="Saunders E."/>
            <person name="Detter J.C."/>
            <person name="Tapia R."/>
            <person name="Han C."/>
            <person name="Land M."/>
            <person name="Hauser L."/>
            <person name="Markowitz V."/>
            <person name="Cheng J.-F."/>
            <person name="Hugenholtz P."/>
            <person name="Woyke T."/>
            <person name="Wu D."/>
            <person name="Pukall R."/>
            <person name="Gehrich-Schroeter G."/>
            <person name="Schneider S."/>
            <person name="Klenk H.-P."/>
            <person name="Eisen J.A."/>
        </authorList>
    </citation>
    <scope>NUCLEOTIDE SEQUENCE [LARGE SCALE GENOMIC DNA]</scope>
    <source>
        <strain evidence="10">ATCC 700253 / DSM 10332 / NAL</strain>
    </source>
</reference>
<name>G8U1F7_SULAD</name>
<evidence type="ECO:0000256" key="6">
    <source>
        <dbReference type="ARBA" id="ARBA00023125"/>
    </source>
</evidence>
<dbReference type="GO" id="GO:0003697">
    <property type="term" value="F:single-stranded DNA binding"/>
    <property type="evidence" value="ECO:0007669"/>
    <property type="project" value="InterPro"/>
</dbReference>
<dbReference type="Pfam" id="PF02586">
    <property type="entry name" value="SRAP"/>
    <property type="match status" value="1"/>
</dbReference>
<evidence type="ECO:0000256" key="3">
    <source>
        <dbReference type="ARBA" id="ARBA00022763"/>
    </source>
</evidence>
<dbReference type="EC" id="3.4.-.-" evidence="8"/>
<keyword evidence="3" id="KW-0227">DNA damage</keyword>
<dbReference type="GO" id="GO:0106300">
    <property type="term" value="P:protein-DNA covalent cross-linking repair"/>
    <property type="evidence" value="ECO:0007669"/>
    <property type="project" value="InterPro"/>
</dbReference>
<accession>G8U1F7</accession>
<keyword evidence="6" id="KW-0238">DNA-binding</keyword>
<organism evidence="9 10">
    <name type="scientific">Sulfobacillus acidophilus (strain ATCC 700253 / DSM 10332 / NAL)</name>
    <dbReference type="NCBI Taxonomy" id="679936"/>
    <lineage>
        <taxon>Bacteria</taxon>
        <taxon>Bacillati</taxon>
        <taxon>Bacillota</taxon>
        <taxon>Clostridia</taxon>
        <taxon>Eubacteriales</taxon>
        <taxon>Clostridiales Family XVII. Incertae Sedis</taxon>
        <taxon>Sulfobacillus</taxon>
    </lineage>
</organism>
<sequence length="217" mass="24391">MCGRMTQYTPIDTYRRVFPFSSRVSELSARYNVAPGSMVLAVIAYPDGERVGGMMRWGLSGPRSGLLINARSETVAERPRFRPLLAKRHTVIPANGYYEWHQASRDPYYFRPTDDVWLFLGLYDLERTSGEAAFVILTAEAPEPWQTIHPRVPLGVSPHQAAEWLSADKSPGEWQTWLTRVASFQAPAEVYPVSRQVNHARIDHPELVVPVAPAGSV</sequence>
<keyword evidence="5" id="KW-0190">Covalent protein-DNA linkage</keyword>
<dbReference type="HOGENOM" id="CLU_035990_6_2_9"/>
<gene>
    <name evidence="9" type="ordered locus">Sulac_1987</name>
</gene>
<dbReference type="SUPFAM" id="SSF143081">
    <property type="entry name" value="BB1717-like"/>
    <property type="match status" value="1"/>
</dbReference>
<evidence type="ECO:0000313" key="9">
    <source>
        <dbReference type="EMBL" id="AEW05477.1"/>
    </source>
</evidence>
<evidence type="ECO:0000313" key="10">
    <source>
        <dbReference type="Proteomes" id="UP000005439"/>
    </source>
</evidence>
<dbReference type="GO" id="GO:0016829">
    <property type="term" value="F:lyase activity"/>
    <property type="evidence" value="ECO:0007669"/>
    <property type="project" value="UniProtKB-KW"/>
</dbReference>
<evidence type="ECO:0000256" key="5">
    <source>
        <dbReference type="ARBA" id="ARBA00023124"/>
    </source>
</evidence>
<dbReference type="PANTHER" id="PTHR13604">
    <property type="entry name" value="DC12-RELATED"/>
    <property type="match status" value="1"/>
</dbReference>
<dbReference type="Gene3D" id="3.90.1680.10">
    <property type="entry name" value="SOS response associated peptidase-like"/>
    <property type="match status" value="1"/>
</dbReference>
<dbReference type="GO" id="GO:0006508">
    <property type="term" value="P:proteolysis"/>
    <property type="evidence" value="ECO:0007669"/>
    <property type="project" value="UniProtKB-KW"/>
</dbReference>
<keyword evidence="2 8" id="KW-0645">Protease</keyword>
<dbReference type="InterPro" id="IPR036590">
    <property type="entry name" value="SRAP-like"/>
</dbReference>
<dbReference type="KEGG" id="sap:Sulac_1987"/>
<dbReference type="PANTHER" id="PTHR13604:SF0">
    <property type="entry name" value="ABASIC SITE PROCESSING PROTEIN HMCES"/>
    <property type="match status" value="1"/>
</dbReference>
<evidence type="ECO:0000256" key="4">
    <source>
        <dbReference type="ARBA" id="ARBA00022801"/>
    </source>
</evidence>
<keyword evidence="7" id="KW-0456">Lyase</keyword>